<proteinExistence type="predicted"/>
<dbReference type="AlphaFoldDB" id="A0A5C3LQ87"/>
<evidence type="ECO:0000313" key="2">
    <source>
        <dbReference type="Proteomes" id="UP000308652"/>
    </source>
</evidence>
<dbReference type="Proteomes" id="UP000308652">
    <property type="component" value="Unassembled WGS sequence"/>
</dbReference>
<dbReference type="EMBL" id="ML213631">
    <property type="protein sequence ID" value="TFK34473.1"/>
    <property type="molecule type" value="Genomic_DNA"/>
</dbReference>
<sequence length="52" mass="5796">MKDPRSINFHRLPLHLHCSLQLWIAYPMTTGMPILEISNAFAIGDGLALCTS</sequence>
<gene>
    <name evidence="1" type="ORF">BDQ12DRAFT_689669</name>
</gene>
<organism evidence="1 2">
    <name type="scientific">Crucibulum laeve</name>
    <dbReference type="NCBI Taxonomy" id="68775"/>
    <lineage>
        <taxon>Eukaryota</taxon>
        <taxon>Fungi</taxon>
        <taxon>Dikarya</taxon>
        <taxon>Basidiomycota</taxon>
        <taxon>Agaricomycotina</taxon>
        <taxon>Agaricomycetes</taxon>
        <taxon>Agaricomycetidae</taxon>
        <taxon>Agaricales</taxon>
        <taxon>Agaricineae</taxon>
        <taxon>Nidulariaceae</taxon>
        <taxon>Crucibulum</taxon>
    </lineage>
</organism>
<name>A0A5C3LQ87_9AGAR</name>
<keyword evidence="2" id="KW-1185">Reference proteome</keyword>
<reference evidence="1 2" key="1">
    <citation type="journal article" date="2019" name="Nat. Ecol. Evol.">
        <title>Megaphylogeny resolves global patterns of mushroom evolution.</title>
        <authorList>
            <person name="Varga T."/>
            <person name="Krizsan K."/>
            <person name="Foldi C."/>
            <person name="Dima B."/>
            <person name="Sanchez-Garcia M."/>
            <person name="Sanchez-Ramirez S."/>
            <person name="Szollosi G.J."/>
            <person name="Szarkandi J.G."/>
            <person name="Papp V."/>
            <person name="Albert L."/>
            <person name="Andreopoulos W."/>
            <person name="Angelini C."/>
            <person name="Antonin V."/>
            <person name="Barry K.W."/>
            <person name="Bougher N.L."/>
            <person name="Buchanan P."/>
            <person name="Buyck B."/>
            <person name="Bense V."/>
            <person name="Catcheside P."/>
            <person name="Chovatia M."/>
            <person name="Cooper J."/>
            <person name="Damon W."/>
            <person name="Desjardin D."/>
            <person name="Finy P."/>
            <person name="Geml J."/>
            <person name="Haridas S."/>
            <person name="Hughes K."/>
            <person name="Justo A."/>
            <person name="Karasinski D."/>
            <person name="Kautmanova I."/>
            <person name="Kiss B."/>
            <person name="Kocsube S."/>
            <person name="Kotiranta H."/>
            <person name="LaButti K.M."/>
            <person name="Lechner B.E."/>
            <person name="Liimatainen K."/>
            <person name="Lipzen A."/>
            <person name="Lukacs Z."/>
            <person name="Mihaltcheva S."/>
            <person name="Morgado L.N."/>
            <person name="Niskanen T."/>
            <person name="Noordeloos M.E."/>
            <person name="Ohm R.A."/>
            <person name="Ortiz-Santana B."/>
            <person name="Ovrebo C."/>
            <person name="Racz N."/>
            <person name="Riley R."/>
            <person name="Savchenko A."/>
            <person name="Shiryaev A."/>
            <person name="Soop K."/>
            <person name="Spirin V."/>
            <person name="Szebenyi C."/>
            <person name="Tomsovsky M."/>
            <person name="Tulloss R.E."/>
            <person name="Uehling J."/>
            <person name="Grigoriev I.V."/>
            <person name="Vagvolgyi C."/>
            <person name="Papp T."/>
            <person name="Martin F.M."/>
            <person name="Miettinen O."/>
            <person name="Hibbett D.S."/>
            <person name="Nagy L.G."/>
        </authorList>
    </citation>
    <scope>NUCLEOTIDE SEQUENCE [LARGE SCALE GENOMIC DNA]</scope>
    <source>
        <strain evidence="1 2">CBS 166.37</strain>
    </source>
</reference>
<accession>A0A5C3LQ87</accession>
<protein>
    <submittedName>
        <fullName evidence="1">Uncharacterized protein</fullName>
    </submittedName>
</protein>
<evidence type="ECO:0000313" key="1">
    <source>
        <dbReference type="EMBL" id="TFK34473.1"/>
    </source>
</evidence>